<comment type="similarity">
    <text evidence="2">Belongs to the RIB43A family.</text>
</comment>
<gene>
    <name evidence="14 15 16" type="primary">Ribc1</name>
</gene>
<name>A0A6P5NZS5_MUSCR</name>
<evidence type="ECO:0000256" key="3">
    <source>
        <dbReference type="ARBA" id="ARBA00022490"/>
    </source>
</evidence>
<proteinExistence type="inferred from homology"/>
<accession>A0A6P5NZS5</accession>
<keyword evidence="4" id="KW-0282">Flagellum</keyword>
<dbReference type="InterPro" id="IPR008805">
    <property type="entry name" value="RIB43A"/>
</dbReference>
<sequence>MYKLDLVSDPKELAAIEARRNREKERQSRFFNVRNRVMGVDVEALNYQVEERKFREAIERNKDIAYGTKHAHYDLVAQMLEKEEAERAYRLSKRVQDFREQRQQQYKNGHEFDFWDPDQFQEFRVPYYENDAYLGPASMQYFLGEDPERASRMRMQQEQMRYNLEKQLQEQQAAREEEARAALLSDQLRLAADTRAAELARLEESCRAAMRTAMANANKAQAAKQALQQRREQQQQQEANLTDIKKQVTSDLLTENPQVAQRANAPHRVLPYCWKGMTAEQRAAIRKTQETQRQEKKEQRHAEKLVEAEWGSQNKRLAEAALELEEQERELCAEFRRGLGSFNKELAKEQQAQQNYLNSVIYTNQPTAHYYLQFNTSSR</sequence>
<comment type="subunit">
    <text evidence="10">Microtubule inner protein component of sperm flagellar doublet microtubules.</text>
</comment>
<evidence type="ECO:0000256" key="6">
    <source>
        <dbReference type="ARBA" id="ARBA00023069"/>
    </source>
</evidence>
<dbReference type="RefSeq" id="XP_029329439.1">
    <property type="nucleotide sequence ID" value="XM_029473579.1"/>
</dbReference>
<dbReference type="RefSeq" id="XP_029329441.1">
    <property type="nucleotide sequence ID" value="XM_029473581.1"/>
</dbReference>
<dbReference type="GO" id="GO:0036126">
    <property type="term" value="C:sperm flagellum"/>
    <property type="evidence" value="ECO:0007669"/>
    <property type="project" value="Ensembl"/>
</dbReference>
<dbReference type="GeneID" id="110286915"/>
<comment type="subcellular location">
    <subcellularLocation>
        <location evidence="1">Cytoplasm</location>
        <location evidence="1">Cytoskeleton</location>
        <location evidence="1">Flagellum axoneme</location>
    </subcellularLocation>
</comment>
<evidence type="ECO:0000256" key="5">
    <source>
        <dbReference type="ARBA" id="ARBA00023054"/>
    </source>
</evidence>
<evidence type="ECO:0000313" key="13">
    <source>
        <dbReference type="Proteomes" id="UP000515126"/>
    </source>
</evidence>
<organism evidence="13 14">
    <name type="scientific">Mus caroli</name>
    <name type="common">Ryukyu mouse</name>
    <name type="synonym">Ricefield mouse</name>
    <dbReference type="NCBI Taxonomy" id="10089"/>
    <lineage>
        <taxon>Eukaryota</taxon>
        <taxon>Metazoa</taxon>
        <taxon>Chordata</taxon>
        <taxon>Craniata</taxon>
        <taxon>Vertebrata</taxon>
        <taxon>Euteleostomi</taxon>
        <taxon>Mammalia</taxon>
        <taxon>Eutheria</taxon>
        <taxon>Euarchontoglires</taxon>
        <taxon>Glires</taxon>
        <taxon>Rodentia</taxon>
        <taxon>Myomorpha</taxon>
        <taxon>Muroidea</taxon>
        <taxon>Muridae</taxon>
        <taxon>Murinae</taxon>
        <taxon>Mus</taxon>
        <taxon>Mus</taxon>
    </lineage>
</organism>
<evidence type="ECO:0000313" key="15">
    <source>
        <dbReference type="RefSeq" id="XP_029329439.1"/>
    </source>
</evidence>
<dbReference type="KEGG" id="mcal:110286915"/>
<evidence type="ECO:0000256" key="10">
    <source>
        <dbReference type="ARBA" id="ARBA00046435"/>
    </source>
</evidence>
<dbReference type="PANTHER" id="PTHR14517:SF11">
    <property type="entry name" value="RIB43A-LIKE WITH COILED-COILS PROTEIN 1"/>
    <property type="match status" value="1"/>
</dbReference>
<dbReference type="Proteomes" id="UP000515126">
    <property type="component" value="Chromosome X"/>
</dbReference>
<evidence type="ECO:0000256" key="4">
    <source>
        <dbReference type="ARBA" id="ARBA00022846"/>
    </source>
</evidence>
<keyword evidence="13" id="KW-1185">Reference proteome</keyword>
<evidence type="ECO:0000256" key="1">
    <source>
        <dbReference type="ARBA" id="ARBA00004611"/>
    </source>
</evidence>
<dbReference type="GO" id="GO:0030317">
    <property type="term" value="P:flagellated sperm motility"/>
    <property type="evidence" value="ECO:0007669"/>
    <property type="project" value="Ensembl"/>
</dbReference>
<keyword evidence="5 11" id="KW-0175">Coiled coil</keyword>
<reference evidence="14 15" key="1">
    <citation type="submission" date="2025-04" db="UniProtKB">
        <authorList>
            <consortium name="RefSeq"/>
        </authorList>
    </citation>
    <scope>IDENTIFICATION</scope>
</reference>
<evidence type="ECO:0000313" key="16">
    <source>
        <dbReference type="RefSeq" id="XP_029329441.1"/>
    </source>
</evidence>
<dbReference type="CTD" id="158787"/>
<evidence type="ECO:0000256" key="11">
    <source>
        <dbReference type="SAM" id="Coils"/>
    </source>
</evidence>
<evidence type="ECO:0000256" key="7">
    <source>
        <dbReference type="ARBA" id="ARBA00023212"/>
    </source>
</evidence>
<dbReference type="AlphaFoldDB" id="A0A6P5NZS5"/>
<dbReference type="RefSeq" id="XP_021009237.1">
    <property type="nucleotide sequence ID" value="XM_021153578.1"/>
</dbReference>
<keyword evidence="3" id="KW-0963">Cytoplasm</keyword>
<keyword evidence="7" id="KW-0206">Cytoskeleton</keyword>
<evidence type="ECO:0000256" key="8">
    <source>
        <dbReference type="ARBA" id="ARBA00023273"/>
    </source>
</evidence>
<dbReference type="PANTHER" id="PTHR14517">
    <property type="entry name" value="RIB43A-RELATED"/>
    <property type="match status" value="1"/>
</dbReference>
<evidence type="ECO:0000256" key="2">
    <source>
        <dbReference type="ARBA" id="ARBA00006875"/>
    </source>
</evidence>
<protein>
    <recommendedName>
        <fullName evidence="9">RIB43A-like with coiled-coils protein 1</fullName>
    </recommendedName>
</protein>
<dbReference type="GO" id="GO:0160111">
    <property type="term" value="C:axonemal A tubule inner sheath"/>
    <property type="evidence" value="ECO:0007669"/>
    <property type="project" value="Ensembl"/>
</dbReference>
<keyword evidence="8" id="KW-0966">Cell projection</keyword>
<evidence type="ECO:0000256" key="9">
    <source>
        <dbReference type="ARBA" id="ARBA00041087"/>
    </source>
</evidence>
<feature type="coiled-coil region" evidence="11">
    <location>
        <begin position="154"/>
        <end position="181"/>
    </location>
</feature>
<feature type="region of interest" description="Disordered" evidence="12">
    <location>
        <begin position="220"/>
        <end position="239"/>
    </location>
</feature>
<dbReference type="Pfam" id="PF05914">
    <property type="entry name" value="RIB43A"/>
    <property type="match status" value="1"/>
</dbReference>
<keyword evidence="6" id="KW-0969">Cilium</keyword>
<evidence type="ECO:0000256" key="12">
    <source>
        <dbReference type="SAM" id="MobiDB-lite"/>
    </source>
</evidence>
<evidence type="ECO:0000313" key="14">
    <source>
        <dbReference type="RefSeq" id="XP_021009237.1"/>
    </source>
</evidence>